<feature type="region of interest" description="Disordered" evidence="1">
    <location>
        <begin position="465"/>
        <end position="485"/>
    </location>
</feature>
<accession>A0A8J6HH49</accession>
<feature type="region of interest" description="Disordered" evidence="1">
    <location>
        <begin position="190"/>
        <end position="223"/>
    </location>
</feature>
<reference evidence="2" key="2">
    <citation type="submission" date="2021-08" db="EMBL/GenBank/DDBJ databases">
        <authorList>
            <person name="Eriksson T."/>
        </authorList>
    </citation>
    <scope>NUCLEOTIDE SEQUENCE</scope>
    <source>
        <strain evidence="2">Stoneville</strain>
        <tissue evidence="2">Whole head</tissue>
    </source>
</reference>
<proteinExistence type="predicted"/>
<dbReference type="EMBL" id="JABDTM020025166">
    <property type="protein sequence ID" value="KAH0813558.1"/>
    <property type="molecule type" value="Genomic_DNA"/>
</dbReference>
<sequence>MDGGTNLHNLSVCKFLDEWNIQYHFITPDVHRANGKLRTNKSTCKLIGPSEVMNITDEGRYELKRVGPEKKHFIKAAKEQLRLCPTIWYCYDLNFAANRKFKKVRERSRTGSRTPTSGTGRDEFAREGAKGGVFPVQQVLANPWRKTVSAGRIVQRELQPYAAADLGFIHEGQRPYASAGQISPPCWAAVTSQDPDSPRPGSRNPGTVTIWQEASMGGPKGDSKKGDLKCSSYCTCCWCGIVVVSTRGGWSDDSPRIPGVTIRRRCRGFVSAPASILLQQIDFILIPTFPKILVGGADREKSLRLRLFSEPGSGKSELDYETAISSTEERFERRDKSAFVRVVPTAGGNTGPSADCGLAAPLRRFFRTGRRRADLHQRRRLLTDVVFEALLELEGYRRALSMPLCESGNTLGRWFGVQVLEEGGCFPWNRTRQSSTSCRIGLSLTLRISGNNSFPGVGENCSTTNKGMWDKESRGSKKNDLNTSPQGSQINMWAWISVESPRVISHVEERLTSAVYIRIVENVLLSSVEPHLLNPHSTQGSSMGSRS</sequence>
<dbReference type="Proteomes" id="UP000719412">
    <property type="component" value="Unassembled WGS sequence"/>
</dbReference>
<feature type="compositionally biased region" description="Basic and acidic residues" evidence="1">
    <location>
        <begin position="468"/>
        <end position="480"/>
    </location>
</feature>
<protein>
    <submittedName>
        <fullName evidence="2">Uncharacterized protein</fullName>
    </submittedName>
</protein>
<gene>
    <name evidence="2" type="ORF">GEV33_009235</name>
</gene>
<reference evidence="2" key="1">
    <citation type="journal article" date="2020" name="J Insects Food Feed">
        <title>The yellow mealworm (Tenebrio molitor) genome: a resource for the emerging insects as food and feed industry.</title>
        <authorList>
            <person name="Eriksson T."/>
            <person name="Andere A."/>
            <person name="Kelstrup H."/>
            <person name="Emery V."/>
            <person name="Picard C."/>
        </authorList>
    </citation>
    <scope>NUCLEOTIDE SEQUENCE</scope>
    <source>
        <strain evidence="2">Stoneville</strain>
        <tissue evidence="2">Whole head</tissue>
    </source>
</reference>
<evidence type="ECO:0000313" key="2">
    <source>
        <dbReference type="EMBL" id="KAH0813558.1"/>
    </source>
</evidence>
<comment type="caution">
    <text evidence="2">The sequence shown here is derived from an EMBL/GenBank/DDBJ whole genome shotgun (WGS) entry which is preliminary data.</text>
</comment>
<evidence type="ECO:0000313" key="3">
    <source>
        <dbReference type="Proteomes" id="UP000719412"/>
    </source>
</evidence>
<feature type="region of interest" description="Disordered" evidence="1">
    <location>
        <begin position="104"/>
        <end position="128"/>
    </location>
</feature>
<name>A0A8J6HH49_TENMO</name>
<evidence type="ECO:0000256" key="1">
    <source>
        <dbReference type="SAM" id="MobiDB-lite"/>
    </source>
</evidence>
<keyword evidence="3" id="KW-1185">Reference proteome</keyword>
<dbReference type="AlphaFoldDB" id="A0A8J6HH49"/>
<organism evidence="2 3">
    <name type="scientific">Tenebrio molitor</name>
    <name type="common">Yellow mealworm beetle</name>
    <dbReference type="NCBI Taxonomy" id="7067"/>
    <lineage>
        <taxon>Eukaryota</taxon>
        <taxon>Metazoa</taxon>
        <taxon>Ecdysozoa</taxon>
        <taxon>Arthropoda</taxon>
        <taxon>Hexapoda</taxon>
        <taxon>Insecta</taxon>
        <taxon>Pterygota</taxon>
        <taxon>Neoptera</taxon>
        <taxon>Endopterygota</taxon>
        <taxon>Coleoptera</taxon>
        <taxon>Polyphaga</taxon>
        <taxon>Cucujiformia</taxon>
        <taxon>Tenebrionidae</taxon>
        <taxon>Tenebrio</taxon>
    </lineage>
</organism>